<gene>
    <name evidence="2" type="ORF">BDP27DRAFT_1366054</name>
</gene>
<dbReference type="AlphaFoldDB" id="A0A9P5PI88"/>
<reference evidence="2" key="1">
    <citation type="submission" date="2020-11" db="EMBL/GenBank/DDBJ databases">
        <authorList>
            <consortium name="DOE Joint Genome Institute"/>
            <person name="Ahrendt S."/>
            <person name="Riley R."/>
            <person name="Andreopoulos W."/>
            <person name="Labutti K."/>
            <person name="Pangilinan J."/>
            <person name="Ruiz-Duenas F.J."/>
            <person name="Barrasa J.M."/>
            <person name="Sanchez-Garcia M."/>
            <person name="Camarero S."/>
            <person name="Miyauchi S."/>
            <person name="Serrano A."/>
            <person name="Linde D."/>
            <person name="Babiker R."/>
            <person name="Drula E."/>
            <person name="Ayuso-Fernandez I."/>
            <person name="Pacheco R."/>
            <person name="Padilla G."/>
            <person name="Ferreira P."/>
            <person name="Barriuso J."/>
            <person name="Kellner H."/>
            <person name="Castanera R."/>
            <person name="Alfaro M."/>
            <person name="Ramirez L."/>
            <person name="Pisabarro A.G."/>
            <person name="Kuo A."/>
            <person name="Tritt A."/>
            <person name="Lipzen A."/>
            <person name="He G."/>
            <person name="Yan M."/>
            <person name="Ng V."/>
            <person name="Cullen D."/>
            <person name="Martin F."/>
            <person name="Rosso M.-N."/>
            <person name="Henrissat B."/>
            <person name="Hibbett D."/>
            <person name="Martinez A.T."/>
            <person name="Grigoriev I.V."/>
        </authorList>
    </citation>
    <scope>NUCLEOTIDE SEQUENCE</scope>
    <source>
        <strain evidence="2">AH 40177</strain>
    </source>
</reference>
<organism evidence="2 3">
    <name type="scientific">Rhodocollybia butyracea</name>
    <dbReference type="NCBI Taxonomy" id="206335"/>
    <lineage>
        <taxon>Eukaryota</taxon>
        <taxon>Fungi</taxon>
        <taxon>Dikarya</taxon>
        <taxon>Basidiomycota</taxon>
        <taxon>Agaricomycotina</taxon>
        <taxon>Agaricomycetes</taxon>
        <taxon>Agaricomycetidae</taxon>
        <taxon>Agaricales</taxon>
        <taxon>Marasmiineae</taxon>
        <taxon>Omphalotaceae</taxon>
        <taxon>Rhodocollybia</taxon>
    </lineage>
</organism>
<accession>A0A9P5PI88</accession>
<dbReference type="EMBL" id="JADNRY010000096">
    <property type="protein sequence ID" value="KAF9065886.1"/>
    <property type="molecule type" value="Genomic_DNA"/>
</dbReference>
<protein>
    <submittedName>
        <fullName evidence="2">Uncharacterized protein</fullName>
    </submittedName>
</protein>
<feature type="compositionally biased region" description="Polar residues" evidence="1">
    <location>
        <begin position="138"/>
        <end position="147"/>
    </location>
</feature>
<evidence type="ECO:0000256" key="1">
    <source>
        <dbReference type="SAM" id="MobiDB-lite"/>
    </source>
</evidence>
<sequence length="245" mass="27235">MPKSPSITASNNRINPIRLEQRQQCNQALFNELLTLQGQVDLPSHIPKPQVPPGRRVLSWRLYAGNPDKVTGPQHDRFDDLGRQYCEIVDSKTGEHICTNWEMQVIPRHILLSSQTLLDLLRRRAILFDAEQYLSSNTTPSRASFLTSRAPGPRVTNDDPADPAPPATVVDDDAKVQPAPATGSDEVEIWFSKSKHSSKIMKAESNQNASSRGSDKPDSGKGNDRRDQPIRKALASNNVQVNLRS</sequence>
<feature type="compositionally biased region" description="Basic and acidic residues" evidence="1">
    <location>
        <begin position="213"/>
        <end position="230"/>
    </location>
</feature>
<proteinExistence type="predicted"/>
<feature type="region of interest" description="Disordered" evidence="1">
    <location>
        <begin position="138"/>
        <end position="245"/>
    </location>
</feature>
<dbReference type="Proteomes" id="UP000772434">
    <property type="component" value="Unassembled WGS sequence"/>
</dbReference>
<name>A0A9P5PI88_9AGAR</name>
<comment type="caution">
    <text evidence="2">The sequence shown here is derived from an EMBL/GenBank/DDBJ whole genome shotgun (WGS) entry which is preliminary data.</text>
</comment>
<evidence type="ECO:0000313" key="2">
    <source>
        <dbReference type="EMBL" id="KAF9065886.1"/>
    </source>
</evidence>
<feature type="compositionally biased region" description="Polar residues" evidence="1">
    <location>
        <begin position="235"/>
        <end position="245"/>
    </location>
</feature>
<keyword evidence="3" id="KW-1185">Reference proteome</keyword>
<evidence type="ECO:0000313" key="3">
    <source>
        <dbReference type="Proteomes" id="UP000772434"/>
    </source>
</evidence>